<dbReference type="STRING" id="1300348.I602_1006"/>
<dbReference type="PATRIC" id="fig|1300348.6.peg.1006"/>
<reference evidence="1 3" key="1">
    <citation type="submission" date="2015-07" db="EMBL/GenBank/DDBJ databases">
        <title>Genome of Polaribacter dokdonenesis DSW-5, isolated from seawater off Dokdo in Korea.</title>
        <authorList>
            <person name="Yoon K."/>
            <person name="Song J.Y."/>
            <person name="Kim J.F."/>
        </authorList>
    </citation>
    <scope>NUCLEOTIDE SEQUENCE [LARGE SCALE GENOMIC DNA]</scope>
    <source>
        <strain evidence="1 3">DSW-5</strain>
    </source>
</reference>
<comment type="caution">
    <text evidence="1">The sequence shown here is derived from an EMBL/GenBank/DDBJ whole genome shotgun (WGS) entry which is preliminary data.</text>
</comment>
<dbReference type="RefSeq" id="WP_053973631.1">
    <property type="nucleotide sequence ID" value="NZ_FNUE01000001.1"/>
</dbReference>
<sequence>MKIIEIKRSTKQEKYYSSAMGILNSKVIYIKKHVLGFPVKTLHKYRETYYGEVKDCGDCNLFI</sequence>
<keyword evidence="4" id="KW-1185">Reference proteome</keyword>
<dbReference type="Proteomes" id="UP000037716">
    <property type="component" value="Unassembled WGS sequence"/>
</dbReference>
<name>A0A0M9CFN7_9FLAO</name>
<evidence type="ECO:0000313" key="4">
    <source>
        <dbReference type="Proteomes" id="UP000183071"/>
    </source>
</evidence>
<evidence type="ECO:0000313" key="1">
    <source>
        <dbReference type="EMBL" id="KOY51446.1"/>
    </source>
</evidence>
<evidence type="ECO:0000313" key="2">
    <source>
        <dbReference type="EMBL" id="SEE11170.1"/>
    </source>
</evidence>
<dbReference type="EMBL" id="FNUE01000001">
    <property type="protein sequence ID" value="SEE11170.1"/>
    <property type="molecule type" value="Genomic_DNA"/>
</dbReference>
<evidence type="ECO:0000313" key="3">
    <source>
        <dbReference type="Proteomes" id="UP000037716"/>
    </source>
</evidence>
<dbReference type="AlphaFoldDB" id="A0A0M9CFN7"/>
<protein>
    <submittedName>
        <fullName evidence="1">Uncharacterized protein</fullName>
    </submittedName>
</protein>
<dbReference type="EMBL" id="LGBR01000001">
    <property type="protein sequence ID" value="KOY51446.1"/>
    <property type="molecule type" value="Genomic_DNA"/>
</dbReference>
<dbReference type="Proteomes" id="UP000183071">
    <property type="component" value="Unassembled WGS sequence"/>
</dbReference>
<proteinExistence type="predicted"/>
<organism evidence="1 3">
    <name type="scientific">Polaribacter dokdonensis DSW-5</name>
    <dbReference type="NCBI Taxonomy" id="1300348"/>
    <lineage>
        <taxon>Bacteria</taxon>
        <taxon>Pseudomonadati</taxon>
        <taxon>Bacteroidota</taxon>
        <taxon>Flavobacteriia</taxon>
        <taxon>Flavobacteriales</taxon>
        <taxon>Flavobacteriaceae</taxon>
    </lineage>
</organism>
<reference evidence="2 4" key="2">
    <citation type="submission" date="2016-10" db="EMBL/GenBank/DDBJ databases">
        <authorList>
            <person name="Varghese N."/>
            <person name="Submissions S."/>
        </authorList>
    </citation>
    <scope>NUCLEOTIDE SEQUENCE [LARGE SCALE GENOMIC DNA]</scope>
    <source>
        <strain evidence="2 4">DSW-5</strain>
    </source>
</reference>
<accession>A0A0M9CFN7</accession>
<dbReference type="OrthoDB" id="1467749at2"/>
<gene>
    <name evidence="1" type="ORF">I602_1006</name>
    <name evidence="2" type="ORF">SAMN05444353_0770</name>
</gene>